<keyword evidence="5 13" id="KW-0349">Heme</keyword>
<dbReference type="EnsemblMetazoa" id="AALB007373-RA">
    <property type="protein sequence ID" value="AALB007373-PA"/>
    <property type="gene ID" value="AALB007373"/>
</dbReference>
<dbReference type="AlphaFoldDB" id="A0A182FLG4"/>
<dbReference type="InterPro" id="IPR001128">
    <property type="entry name" value="Cyt_P450"/>
</dbReference>
<evidence type="ECO:0000256" key="1">
    <source>
        <dbReference type="ARBA" id="ARBA00001971"/>
    </source>
</evidence>
<dbReference type="GO" id="GO:0020037">
    <property type="term" value="F:heme binding"/>
    <property type="evidence" value="ECO:0007669"/>
    <property type="project" value="InterPro"/>
</dbReference>
<reference evidence="15" key="2">
    <citation type="submission" date="2022-08" db="UniProtKB">
        <authorList>
            <consortium name="EnsemblMetazoa"/>
        </authorList>
    </citation>
    <scope>IDENTIFICATION</scope>
    <source>
        <strain evidence="15">STECLA/ALBI9_A</strain>
    </source>
</reference>
<dbReference type="GO" id="GO:0016705">
    <property type="term" value="F:oxidoreductase activity, acting on paired donors, with incorporation or reduction of molecular oxygen"/>
    <property type="evidence" value="ECO:0007669"/>
    <property type="project" value="InterPro"/>
</dbReference>
<evidence type="ECO:0000256" key="5">
    <source>
        <dbReference type="ARBA" id="ARBA00022617"/>
    </source>
</evidence>
<evidence type="ECO:0000256" key="7">
    <source>
        <dbReference type="ARBA" id="ARBA00022824"/>
    </source>
</evidence>
<keyword evidence="16" id="KW-1185">Reference proteome</keyword>
<evidence type="ECO:0000256" key="13">
    <source>
        <dbReference type="PIRSR" id="PIRSR602401-1"/>
    </source>
</evidence>
<evidence type="ECO:0000256" key="9">
    <source>
        <dbReference type="ARBA" id="ARBA00023002"/>
    </source>
</evidence>
<evidence type="ECO:0000256" key="8">
    <source>
        <dbReference type="ARBA" id="ARBA00022848"/>
    </source>
</evidence>
<keyword evidence="7" id="KW-0256">Endoplasmic reticulum</keyword>
<dbReference type="SUPFAM" id="SSF48264">
    <property type="entry name" value="Cytochrome P450"/>
    <property type="match status" value="1"/>
</dbReference>
<dbReference type="GO" id="GO:0005789">
    <property type="term" value="C:endoplasmic reticulum membrane"/>
    <property type="evidence" value="ECO:0007669"/>
    <property type="project" value="UniProtKB-SubCell"/>
</dbReference>
<dbReference type="GO" id="GO:0005506">
    <property type="term" value="F:iron ion binding"/>
    <property type="evidence" value="ECO:0007669"/>
    <property type="project" value="InterPro"/>
</dbReference>
<evidence type="ECO:0000256" key="6">
    <source>
        <dbReference type="ARBA" id="ARBA00022723"/>
    </source>
</evidence>
<dbReference type="CDD" id="cd11056">
    <property type="entry name" value="CYP6-like"/>
    <property type="match status" value="1"/>
</dbReference>
<dbReference type="PRINTS" id="PR00463">
    <property type="entry name" value="EP450I"/>
</dbReference>
<dbReference type="PROSITE" id="PS00086">
    <property type="entry name" value="CYTOCHROME_P450"/>
    <property type="match status" value="1"/>
</dbReference>
<protein>
    <submittedName>
        <fullName evidence="15">Uncharacterized protein</fullName>
    </submittedName>
</protein>
<feature type="binding site" description="axial binding residue" evidence="13">
    <location>
        <position position="460"/>
    </location>
    <ligand>
        <name>heme</name>
        <dbReference type="ChEBI" id="CHEBI:30413"/>
    </ligand>
    <ligandPart>
        <name>Fe</name>
        <dbReference type="ChEBI" id="CHEBI:18248"/>
    </ligandPart>
</feature>
<dbReference type="InterPro" id="IPR036396">
    <property type="entry name" value="Cyt_P450_sf"/>
</dbReference>
<dbReference type="PANTHER" id="PTHR24292:SF104">
    <property type="entry name" value="CYTOCHROME P450 308A1-RELATED"/>
    <property type="match status" value="1"/>
</dbReference>
<keyword evidence="8" id="KW-0492">Microsome</keyword>
<dbReference type="Pfam" id="PF00067">
    <property type="entry name" value="p450"/>
    <property type="match status" value="1"/>
</dbReference>
<dbReference type="GO" id="GO:0004497">
    <property type="term" value="F:monooxygenase activity"/>
    <property type="evidence" value="ECO:0007669"/>
    <property type="project" value="UniProtKB-KW"/>
</dbReference>
<comment type="subcellular location">
    <subcellularLocation>
        <location evidence="3">Endoplasmic reticulum membrane</location>
        <topology evidence="3">Peripheral membrane protein</topology>
    </subcellularLocation>
    <subcellularLocation>
        <location evidence="2">Microsome membrane</location>
        <topology evidence="2">Peripheral membrane protein</topology>
    </subcellularLocation>
</comment>
<keyword evidence="6 13" id="KW-0479">Metal-binding</keyword>
<evidence type="ECO:0000256" key="4">
    <source>
        <dbReference type="ARBA" id="ARBA00010617"/>
    </source>
</evidence>
<evidence type="ECO:0000256" key="14">
    <source>
        <dbReference type="RuleBase" id="RU000461"/>
    </source>
</evidence>
<reference evidence="15 16" key="1">
    <citation type="journal article" date="2017" name="G3 (Bethesda)">
        <title>The Physical Genome Mapping of Anopheles albimanus Corrected Scaffold Misassemblies and Identified Interarm Rearrangements in Genus Anopheles.</title>
        <authorList>
            <person name="Artemov G.N."/>
            <person name="Peery A.N."/>
            <person name="Jiang X."/>
            <person name="Tu Z."/>
            <person name="Stegniy V.N."/>
            <person name="Sharakhova M.V."/>
            <person name="Sharakhov I.V."/>
        </authorList>
    </citation>
    <scope>NUCLEOTIDE SEQUENCE [LARGE SCALE GENOMIC DNA]</scope>
    <source>
        <strain evidence="15 16">ALBI9_A</strain>
    </source>
</reference>
<accession>A0A182FLG4</accession>
<evidence type="ECO:0000256" key="10">
    <source>
        <dbReference type="ARBA" id="ARBA00023004"/>
    </source>
</evidence>
<dbReference type="FunFam" id="1.10.630.10:FF:000042">
    <property type="entry name" value="Cytochrome P450"/>
    <property type="match status" value="1"/>
</dbReference>
<dbReference type="InterPro" id="IPR050476">
    <property type="entry name" value="Insect_CytP450_Detox"/>
</dbReference>
<dbReference type="GeneID" id="118465646"/>
<dbReference type="Gene3D" id="1.10.630.10">
    <property type="entry name" value="Cytochrome P450"/>
    <property type="match status" value="1"/>
</dbReference>
<keyword evidence="9 14" id="KW-0560">Oxidoreductase</keyword>
<dbReference type="VEuPathDB" id="VectorBase:AALB20_038821"/>
<dbReference type="InterPro" id="IPR002401">
    <property type="entry name" value="Cyt_P450_E_grp-I"/>
</dbReference>
<evidence type="ECO:0000313" key="16">
    <source>
        <dbReference type="Proteomes" id="UP000069272"/>
    </source>
</evidence>
<comment type="similarity">
    <text evidence="4 14">Belongs to the cytochrome P450 family.</text>
</comment>
<dbReference type="InterPro" id="IPR017972">
    <property type="entry name" value="Cyt_P450_CS"/>
</dbReference>
<dbReference type="VEuPathDB" id="VectorBase:AALB007373"/>
<dbReference type="PANTHER" id="PTHR24292">
    <property type="entry name" value="CYTOCHROME P450"/>
    <property type="match status" value="1"/>
</dbReference>
<dbReference type="PRINTS" id="PR00385">
    <property type="entry name" value="P450"/>
</dbReference>
<evidence type="ECO:0000256" key="11">
    <source>
        <dbReference type="ARBA" id="ARBA00023033"/>
    </source>
</evidence>
<evidence type="ECO:0000256" key="2">
    <source>
        <dbReference type="ARBA" id="ARBA00004174"/>
    </source>
</evidence>
<keyword evidence="10 13" id="KW-0408">Iron</keyword>
<keyword evidence="12" id="KW-0472">Membrane</keyword>
<dbReference type="RefSeq" id="XP_035789952.1">
    <property type="nucleotide sequence ID" value="XM_035934059.1"/>
</dbReference>
<organism evidence="15 16">
    <name type="scientific">Anopheles albimanus</name>
    <name type="common">New world malaria mosquito</name>
    <dbReference type="NCBI Taxonomy" id="7167"/>
    <lineage>
        <taxon>Eukaryota</taxon>
        <taxon>Metazoa</taxon>
        <taxon>Ecdysozoa</taxon>
        <taxon>Arthropoda</taxon>
        <taxon>Hexapoda</taxon>
        <taxon>Insecta</taxon>
        <taxon>Pterygota</taxon>
        <taxon>Neoptera</taxon>
        <taxon>Endopterygota</taxon>
        <taxon>Diptera</taxon>
        <taxon>Nematocera</taxon>
        <taxon>Culicoidea</taxon>
        <taxon>Culicidae</taxon>
        <taxon>Anophelinae</taxon>
        <taxon>Anopheles</taxon>
    </lineage>
</organism>
<keyword evidence="11 14" id="KW-0503">Monooxygenase</keyword>
<comment type="cofactor">
    <cofactor evidence="1 13">
        <name>heme</name>
        <dbReference type="ChEBI" id="CHEBI:30413"/>
    </cofactor>
</comment>
<name>A0A182FLG4_ANOAL</name>
<proteinExistence type="inferred from homology"/>
<dbReference type="Proteomes" id="UP000069272">
    <property type="component" value="Chromosome 3R"/>
</dbReference>
<dbReference type="STRING" id="7167.A0A182FLG4"/>
<evidence type="ECO:0000256" key="3">
    <source>
        <dbReference type="ARBA" id="ARBA00004406"/>
    </source>
</evidence>
<evidence type="ECO:0000313" key="15">
    <source>
        <dbReference type="EnsemblMetazoa" id="AALB007373-PA"/>
    </source>
</evidence>
<sequence>MLATSIFLAGLLYSKPVVAVPVIALVFLLYWLLRYNYKFWKINNVSHPKPSLLIGNVGATFMIRKHISQLASDWYNAFPNAPFVGYFNALTPAIMVKDPVLVKNILTRDFDCFARNDFMVDGRYDPLLAHNPFVATGERWKRSRSLLTPSFTGAKMKQLFPIMDSVADEFVSFVKRTLGQELEAKQISARFTTQNVVACTFGADGGCFNDTDSEFRLMGRRVFDVSHSMTFKLVLQMFVPPLAKLLPIPFLSKDVDEWIRCFVAGLMSKRMKAQSVAPQKDDLLQSLLSNINKHNASQTEVTAHALTIFLEGFETSSVVLGFALYRLAKSPEIQEKLFEEVTKVLTANDGQLSYDVMQQMDYLDWVIMETLRMHPPAATMHKTCTKKYIMRRGERDEAGHDLGVYVREGTPILIPVLALHMDAKYFPEPQKFDPDRFSPERKVTHEGTVYLPFGEGPRICVGMKFGQTQVKLGLLKLILQFRVSIGPNHKPFCVDPRSLIYQAKYGLLLTFERR</sequence>
<evidence type="ECO:0000256" key="12">
    <source>
        <dbReference type="ARBA" id="ARBA00023136"/>
    </source>
</evidence>